<reference evidence="1" key="1">
    <citation type="submission" date="2018-06" db="EMBL/GenBank/DDBJ databases">
        <authorList>
            <person name="Ashton P.M."/>
            <person name="Dallman T."/>
            <person name="Nair S."/>
            <person name="De Pinna E."/>
            <person name="Peters T."/>
            <person name="Grant K."/>
        </authorList>
    </citation>
    <scope>NUCLEOTIDE SEQUENCE</scope>
    <source>
        <strain evidence="1">246187</strain>
    </source>
</reference>
<accession>A0A5W3IP84</accession>
<protein>
    <submittedName>
        <fullName evidence="1">Uncharacterized protein</fullName>
    </submittedName>
</protein>
<comment type="caution">
    <text evidence="1">The sequence shown here is derived from an EMBL/GenBank/DDBJ whole genome shotgun (WGS) entry which is preliminary data.</text>
</comment>
<organism evidence="1">
    <name type="scientific">Salmonella muenchen</name>
    <dbReference type="NCBI Taxonomy" id="596"/>
    <lineage>
        <taxon>Bacteria</taxon>
        <taxon>Pseudomonadati</taxon>
        <taxon>Pseudomonadota</taxon>
        <taxon>Gammaproteobacteria</taxon>
        <taxon>Enterobacterales</taxon>
        <taxon>Enterobacteriaceae</taxon>
        <taxon>Salmonella</taxon>
    </lineage>
</organism>
<sequence>MTLIIQSEAYIIGIEKALDDSERTVGNIFEPQEDCSLLVVATFNAAVKVFAIKVKHEALPS</sequence>
<gene>
    <name evidence="1" type="ORF">DP785_20375</name>
</gene>
<name>A0A5W3IP84_SALMU</name>
<evidence type="ECO:0000313" key="1">
    <source>
        <dbReference type="EMBL" id="EBW6611173.1"/>
    </source>
</evidence>
<dbReference type="AlphaFoldDB" id="A0A5W3IP84"/>
<proteinExistence type="predicted"/>
<dbReference type="EMBL" id="AAHIXF010000019">
    <property type="protein sequence ID" value="EBW6611173.1"/>
    <property type="molecule type" value="Genomic_DNA"/>
</dbReference>